<dbReference type="GeneID" id="19953728"/>
<evidence type="ECO:0000313" key="2">
    <source>
        <dbReference type="Proteomes" id="UP000030762"/>
    </source>
</evidence>
<dbReference type="VEuPathDB" id="FungiDB:SDRG_13001"/>
<accession>T0RHP2</accession>
<evidence type="ECO:0000313" key="1">
    <source>
        <dbReference type="EMBL" id="EQC29332.1"/>
    </source>
</evidence>
<dbReference type="RefSeq" id="XP_008617306.1">
    <property type="nucleotide sequence ID" value="XM_008619084.1"/>
</dbReference>
<protein>
    <submittedName>
        <fullName evidence="1">Uncharacterized protein</fullName>
    </submittedName>
</protein>
<reference evidence="1 2" key="1">
    <citation type="submission" date="2012-04" db="EMBL/GenBank/DDBJ databases">
        <title>The Genome Sequence of Saprolegnia declina VS20.</title>
        <authorList>
            <consortium name="The Broad Institute Genome Sequencing Platform"/>
            <person name="Russ C."/>
            <person name="Nusbaum C."/>
            <person name="Tyler B."/>
            <person name="van West P."/>
            <person name="Dieguez-Uribeondo J."/>
            <person name="de Bruijn I."/>
            <person name="Tripathy S."/>
            <person name="Jiang R."/>
            <person name="Young S.K."/>
            <person name="Zeng Q."/>
            <person name="Gargeya S."/>
            <person name="Fitzgerald M."/>
            <person name="Haas B."/>
            <person name="Abouelleil A."/>
            <person name="Alvarado L."/>
            <person name="Arachchi H.M."/>
            <person name="Berlin A."/>
            <person name="Chapman S.B."/>
            <person name="Goldberg J."/>
            <person name="Griggs A."/>
            <person name="Gujja S."/>
            <person name="Hansen M."/>
            <person name="Howarth C."/>
            <person name="Imamovic A."/>
            <person name="Larimer J."/>
            <person name="McCowen C."/>
            <person name="Montmayeur A."/>
            <person name="Murphy C."/>
            <person name="Neiman D."/>
            <person name="Pearson M."/>
            <person name="Priest M."/>
            <person name="Roberts A."/>
            <person name="Saif S."/>
            <person name="Shea T."/>
            <person name="Sisk P."/>
            <person name="Sykes S."/>
            <person name="Wortman J."/>
            <person name="Nusbaum C."/>
            <person name="Birren B."/>
        </authorList>
    </citation>
    <scope>NUCLEOTIDE SEQUENCE [LARGE SCALE GENOMIC DNA]</scope>
    <source>
        <strain evidence="1 2">VS20</strain>
    </source>
</reference>
<keyword evidence="2" id="KW-1185">Reference proteome</keyword>
<dbReference type="EMBL" id="JH767185">
    <property type="protein sequence ID" value="EQC29332.1"/>
    <property type="molecule type" value="Genomic_DNA"/>
</dbReference>
<proteinExistence type="predicted"/>
<dbReference type="OrthoDB" id="127025at2759"/>
<dbReference type="AlphaFoldDB" id="T0RHP2"/>
<gene>
    <name evidence="1" type="ORF">SDRG_13001</name>
</gene>
<dbReference type="OMA" id="SKAQNDY"/>
<organism evidence="1 2">
    <name type="scientific">Saprolegnia diclina (strain VS20)</name>
    <dbReference type="NCBI Taxonomy" id="1156394"/>
    <lineage>
        <taxon>Eukaryota</taxon>
        <taxon>Sar</taxon>
        <taxon>Stramenopiles</taxon>
        <taxon>Oomycota</taxon>
        <taxon>Saprolegniomycetes</taxon>
        <taxon>Saprolegniales</taxon>
        <taxon>Saprolegniaceae</taxon>
        <taxon>Saprolegnia</taxon>
    </lineage>
</organism>
<sequence>MQAIVVVKLGSRAKSRTTAGQATMDVDLQSPFSCLHDAISLEVQRIRLACNASAMAAKEKWVMGSPDPLRIHFKSGVSKKQAEYVELDSVNFIAQWSSRPSSAPLWNAPRLW</sequence>
<dbReference type="InParanoid" id="T0RHP2"/>
<dbReference type="Proteomes" id="UP000030762">
    <property type="component" value="Unassembled WGS sequence"/>
</dbReference>
<name>T0RHP2_SAPDV</name>